<dbReference type="RefSeq" id="WP_038465228.1">
    <property type="nucleotide sequence ID" value="NZ_CP008941.1"/>
</dbReference>
<proteinExistence type="predicted"/>
<dbReference type="Proteomes" id="UP000028926">
    <property type="component" value="Chromosome"/>
</dbReference>
<evidence type="ECO:0000313" key="1">
    <source>
        <dbReference type="EMBL" id="AIK96643.1"/>
    </source>
</evidence>
<dbReference type="AlphaFoldDB" id="A0A077AYD0"/>
<gene>
    <name evidence="1" type="ORF">ID47_07810</name>
</gene>
<organism evidence="1 2">
    <name type="scientific">Candidatus Odyssella acanthamoebae</name>
    <dbReference type="NCBI Taxonomy" id="91604"/>
    <lineage>
        <taxon>Bacteria</taxon>
        <taxon>Pseudomonadati</taxon>
        <taxon>Pseudomonadota</taxon>
        <taxon>Alphaproteobacteria</taxon>
        <taxon>Holosporales</taxon>
        <taxon>Candidatus Paracaedibacteraceae</taxon>
        <taxon>Candidatus Odyssella</taxon>
    </lineage>
</organism>
<dbReference type="KEGG" id="paca:ID47_07810"/>
<accession>A0A077AYD0</accession>
<keyword evidence="2" id="KW-1185">Reference proteome</keyword>
<sequence>MTKVNICKKVILLLSLWVIGLMNPGVGFDAMPASRGELCEYQINESTNTVSYELGHASTLYPQDVESLIKKGYEKLSDISLGNDRANSHDLTIFRNYNRHNPYYFKNGVTLTNFLEWMGGYIYLSSSAATDEKIQARVETFVSIIWALVQLSWQRGDKFNRGAIIIQDKDKKIHDYLERLVLFCAHVEQPSDLNNGIYTIWGSNIGYNRLGQSSHFSGRQLTHYGFDARFESKSFALPVLPFGKEHVLFGRGITHRGEEVTFIKPEEAGVADFWSLWRHTYCFFAPIPPGTLLRREKDVPPKIATEIYVLMKRMHTHRRIFPCFNHNEKIQHIYQKIETGDLDGLYFETTKAYDISWFMMILSQIAHKGDVPDDIQTQINTIKELLISEFDEKSLFLRSGNEVLLLDREW</sequence>
<evidence type="ECO:0000313" key="2">
    <source>
        <dbReference type="Proteomes" id="UP000028926"/>
    </source>
</evidence>
<dbReference type="OrthoDB" id="8478263at2"/>
<reference evidence="1 2" key="1">
    <citation type="submission" date="2014-07" db="EMBL/GenBank/DDBJ databases">
        <title>Comparative genomic insights into amoeba endosymbionts belonging to the families of Holosporaceae and Candidatus Midichloriaceae within Rickettsiales.</title>
        <authorList>
            <person name="Wang Z."/>
            <person name="Wu M."/>
        </authorList>
    </citation>
    <scope>NUCLEOTIDE SEQUENCE [LARGE SCALE GENOMIC DNA]</scope>
    <source>
        <strain evidence="1">PRA3</strain>
    </source>
</reference>
<protein>
    <submittedName>
        <fullName evidence="1">Uncharacterized protein</fullName>
    </submittedName>
</protein>
<name>A0A077AYD0_9PROT</name>
<dbReference type="eggNOG" id="ENOG5030QDZ">
    <property type="taxonomic scope" value="Bacteria"/>
</dbReference>
<dbReference type="EMBL" id="CP008941">
    <property type="protein sequence ID" value="AIK96643.1"/>
    <property type="molecule type" value="Genomic_DNA"/>
</dbReference>
<dbReference type="HOGENOM" id="CLU_670284_0_0_5"/>